<keyword evidence="2" id="KW-0238">DNA-binding</keyword>
<dbReference type="RefSeq" id="WP_073146710.1">
    <property type="nucleotide sequence ID" value="NZ_FRAG01000003.1"/>
</dbReference>
<protein>
    <submittedName>
        <fullName evidence="5">Transcriptional regulator, GntR family</fullName>
    </submittedName>
</protein>
<dbReference type="PANTHER" id="PTHR43537">
    <property type="entry name" value="TRANSCRIPTIONAL REGULATOR, GNTR FAMILY"/>
    <property type="match status" value="1"/>
</dbReference>
<dbReference type="InterPro" id="IPR000524">
    <property type="entry name" value="Tscrpt_reg_HTH_GntR"/>
</dbReference>
<dbReference type="EMBL" id="FRAG01000003">
    <property type="protein sequence ID" value="SHJ58276.1"/>
    <property type="molecule type" value="Genomic_DNA"/>
</dbReference>
<dbReference type="InterPro" id="IPR011711">
    <property type="entry name" value="GntR_C"/>
</dbReference>
<dbReference type="PANTHER" id="PTHR43537:SF24">
    <property type="entry name" value="GLUCONATE OPERON TRANSCRIPTIONAL REPRESSOR"/>
    <property type="match status" value="1"/>
</dbReference>
<keyword evidence="1" id="KW-0805">Transcription regulation</keyword>
<dbReference type="PROSITE" id="PS50949">
    <property type="entry name" value="HTH_GNTR"/>
    <property type="match status" value="1"/>
</dbReference>
<evidence type="ECO:0000259" key="4">
    <source>
        <dbReference type="PROSITE" id="PS50949"/>
    </source>
</evidence>
<accession>A0A1M6KH23</accession>
<dbReference type="SUPFAM" id="SSF48008">
    <property type="entry name" value="GntR ligand-binding domain-like"/>
    <property type="match status" value="1"/>
</dbReference>
<dbReference type="Pfam" id="PF00392">
    <property type="entry name" value="GntR"/>
    <property type="match status" value="1"/>
</dbReference>
<sequence>METKFNDLQINNYKPLREIVFEYLRNSILKGELQPGERLMELQLAQKLGVSRTPIREAIRKLELEGFVEMIPRKGAYVADLSVKDILDILEVRMFLEGLSAYLAAQRMTDEEINKLKDILKKFEDDFETMSKEDMIELDIKFHDMIMEGSRNNKLLQIIQGLHEQFQRFRVIYFSEYKEHEDIKKYHRAIVESISNRDPKRAQQYAQTHIQMIEESILKWKKKNKSKED</sequence>
<keyword evidence="6" id="KW-1185">Reference proteome</keyword>
<dbReference type="Gene3D" id="1.20.120.530">
    <property type="entry name" value="GntR ligand-binding domain-like"/>
    <property type="match status" value="1"/>
</dbReference>
<dbReference type="PRINTS" id="PR00035">
    <property type="entry name" value="HTHGNTR"/>
</dbReference>
<evidence type="ECO:0000256" key="3">
    <source>
        <dbReference type="ARBA" id="ARBA00023163"/>
    </source>
</evidence>
<dbReference type="SMART" id="SM00895">
    <property type="entry name" value="FCD"/>
    <property type="match status" value="1"/>
</dbReference>
<evidence type="ECO:0000313" key="6">
    <source>
        <dbReference type="Proteomes" id="UP000184465"/>
    </source>
</evidence>
<gene>
    <name evidence="5" type="ORF">SAMN02745912_00396</name>
</gene>
<dbReference type="GO" id="GO:0003700">
    <property type="term" value="F:DNA-binding transcription factor activity"/>
    <property type="evidence" value="ECO:0007669"/>
    <property type="project" value="InterPro"/>
</dbReference>
<dbReference type="SMART" id="SM00345">
    <property type="entry name" value="HTH_GNTR"/>
    <property type="match status" value="1"/>
</dbReference>
<organism evidence="5 6">
    <name type="scientific">Paramaledivibacter caminithermalis (strain DSM 15212 / CIP 107654 / DViRD3)</name>
    <name type="common">Clostridium caminithermale</name>
    <dbReference type="NCBI Taxonomy" id="1121301"/>
    <lineage>
        <taxon>Bacteria</taxon>
        <taxon>Bacillati</taxon>
        <taxon>Bacillota</taxon>
        <taxon>Clostridia</taxon>
        <taxon>Peptostreptococcales</taxon>
        <taxon>Caminicellaceae</taxon>
        <taxon>Paramaledivibacter</taxon>
    </lineage>
</organism>
<dbReference type="InterPro" id="IPR036388">
    <property type="entry name" value="WH-like_DNA-bd_sf"/>
</dbReference>
<dbReference type="Gene3D" id="1.10.10.10">
    <property type="entry name" value="Winged helix-like DNA-binding domain superfamily/Winged helix DNA-binding domain"/>
    <property type="match status" value="1"/>
</dbReference>
<evidence type="ECO:0000256" key="1">
    <source>
        <dbReference type="ARBA" id="ARBA00023015"/>
    </source>
</evidence>
<dbReference type="STRING" id="1121301.SAMN02745912_00396"/>
<dbReference type="InterPro" id="IPR000485">
    <property type="entry name" value="AsnC-type_HTH_dom"/>
</dbReference>
<dbReference type="GO" id="GO:0043565">
    <property type="term" value="F:sequence-specific DNA binding"/>
    <property type="evidence" value="ECO:0007669"/>
    <property type="project" value="InterPro"/>
</dbReference>
<dbReference type="SUPFAM" id="SSF46785">
    <property type="entry name" value="Winged helix' DNA-binding domain"/>
    <property type="match status" value="1"/>
</dbReference>
<evidence type="ECO:0000313" key="5">
    <source>
        <dbReference type="EMBL" id="SHJ58276.1"/>
    </source>
</evidence>
<feature type="domain" description="HTH gntR-type" evidence="4">
    <location>
        <begin position="14"/>
        <end position="81"/>
    </location>
</feature>
<dbReference type="Pfam" id="PF07729">
    <property type="entry name" value="FCD"/>
    <property type="match status" value="1"/>
</dbReference>
<dbReference type="OrthoDB" id="9781630at2"/>
<dbReference type="InterPro" id="IPR008920">
    <property type="entry name" value="TF_FadR/GntR_C"/>
</dbReference>
<dbReference type="Proteomes" id="UP000184465">
    <property type="component" value="Unassembled WGS sequence"/>
</dbReference>
<dbReference type="InterPro" id="IPR036390">
    <property type="entry name" value="WH_DNA-bd_sf"/>
</dbReference>
<evidence type="ECO:0000256" key="2">
    <source>
        <dbReference type="ARBA" id="ARBA00023125"/>
    </source>
</evidence>
<keyword evidence="3" id="KW-0804">Transcription</keyword>
<name>A0A1M6KH23_PARC5</name>
<reference evidence="5 6" key="1">
    <citation type="submission" date="2016-11" db="EMBL/GenBank/DDBJ databases">
        <authorList>
            <person name="Jaros S."/>
            <person name="Januszkiewicz K."/>
            <person name="Wedrychowicz H."/>
        </authorList>
    </citation>
    <scope>NUCLEOTIDE SEQUENCE [LARGE SCALE GENOMIC DNA]</scope>
    <source>
        <strain evidence="5 6">DSM 15212</strain>
    </source>
</reference>
<dbReference type="CDD" id="cd07377">
    <property type="entry name" value="WHTH_GntR"/>
    <property type="match status" value="1"/>
</dbReference>
<proteinExistence type="predicted"/>
<dbReference type="PRINTS" id="PR00033">
    <property type="entry name" value="HTHASNC"/>
</dbReference>
<dbReference type="AlphaFoldDB" id="A0A1M6KH23"/>